<proteinExistence type="predicted"/>
<dbReference type="OrthoDB" id="3270336at2759"/>
<evidence type="ECO:0000313" key="2">
    <source>
        <dbReference type="Proteomes" id="UP000076532"/>
    </source>
</evidence>
<sequence>MGWCRTKWKATPYDYTGYWRHLRDWMTPSRPRAALMSGGIAWRICLNVLVPEDMSEVMLGPDDSGYGRGIRFNGDDEVSWDNELSQDDTPVISGVYKIFTGSGDQTADTSWWPTQSTWQGGSMDVGYWSAFCEEWYLKRCELICSGEGEPKTTDSWCRTLQGWKGRKLFSKKVQDESARVLSE</sequence>
<protein>
    <submittedName>
        <fullName evidence="1">Uncharacterized protein</fullName>
    </submittedName>
</protein>
<reference evidence="1 2" key="1">
    <citation type="journal article" date="2016" name="Mol. Biol. Evol.">
        <title>Comparative Genomics of Early-Diverging Mushroom-Forming Fungi Provides Insights into the Origins of Lignocellulose Decay Capabilities.</title>
        <authorList>
            <person name="Nagy L.G."/>
            <person name="Riley R."/>
            <person name="Tritt A."/>
            <person name="Adam C."/>
            <person name="Daum C."/>
            <person name="Floudas D."/>
            <person name="Sun H."/>
            <person name="Yadav J.S."/>
            <person name="Pangilinan J."/>
            <person name="Larsson K.H."/>
            <person name="Matsuura K."/>
            <person name="Barry K."/>
            <person name="Labutti K."/>
            <person name="Kuo R."/>
            <person name="Ohm R.A."/>
            <person name="Bhattacharya S.S."/>
            <person name="Shirouzu T."/>
            <person name="Yoshinaga Y."/>
            <person name="Martin F.M."/>
            <person name="Grigoriev I.V."/>
            <person name="Hibbett D.S."/>
        </authorList>
    </citation>
    <scope>NUCLEOTIDE SEQUENCE [LARGE SCALE GENOMIC DNA]</scope>
    <source>
        <strain evidence="1 2">CBS 109695</strain>
    </source>
</reference>
<gene>
    <name evidence="1" type="ORF">FIBSPDRAFT_742496</name>
</gene>
<dbReference type="AlphaFoldDB" id="A0A166IXM5"/>
<organism evidence="1 2">
    <name type="scientific">Athelia psychrophila</name>
    <dbReference type="NCBI Taxonomy" id="1759441"/>
    <lineage>
        <taxon>Eukaryota</taxon>
        <taxon>Fungi</taxon>
        <taxon>Dikarya</taxon>
        <taxon>Basidiomycota</taxon>
        <taxon>Agaricomycotina</taxon>
        <taxon>Agaricomycetes</taxon>
        <taxon>Agaricomycetidae</taxon>
        <taxon>Atheliales</taxon>
        <taxon>Atheliaceae</taxon>
        <taxon>Athelia</taxon>
    </lineage>
</organism>
<name>A0A166IXM5_9AGAM</name>
<dbReference type="EMBL" id="KV417556">
    <property type="protein sequence ID" value="KZP20278.1"/>
    <property type="molecule type" value="Genomic_DNA"/>
</dbReference>
<accession>A0A166IXM5</accession>
<keyword evidence="2" id="KW-1185">Reference proteome</keyword>
<evidence type="ECO:0000313" key="1">
    <source>
        <dbReference type="EMBL" id="KZP20278.1"/>
    </source>
</evidence>
<dbReference type="Proteomes" id="UP000076532">
    <property type="component" value="Unassembled WGS sequence"/>
</dbReference>